<dbReference type="SUPFAM" id="SSF49899">
    <property type="entry name" value="Concanavalin A-like lectins/glucanases"/>
    <property type="match status" value="1"/>
</dbReference>
<dbReference type="GO" id="GO:0045087">
    <property type="term" value="P:innate immune response"/>
    <property type="evidence" value="ECO:0000318"/>
    <property type="project" value="GO_Central"/>
</dbReference>
<dbReference type="Bgee" id="ENSACAG00000025926">
    <property type="expression patterns" value="Expressed in liver and 4 other cell types or tissues"/>
</dbReference>
<dbReference type="InterPro" id="IPR013320">
    <property type="entry name" value="ConA-like_dom_sf"/>
</dbReference>
<feature type="coiled-coil region" evidence="7">
    <location>
        <begin position="180"/>
        <end position="229"/>
    </location>
</feature>
<evidence type="ECO:0000256" key="1">
    <source>
        <dbReference type="ARBA" id="ARBA00009651"/>
    </source>
</evidence>
<dbReference type="SMART" id="SM00449">
    <property type="entry name" value="SPRY"/>
    <property type="match status" value="1"/>
</dbReference>
<dbReference type="SUPFAM" id="SSF57845">
    <property type="entry name" value="B-box zinc-binding domain"/>
    <property type="match status" value="1"/>
</dbReference>
<feature type="compositionally biased region" description="Basic and acidic residues" evidence="8">
    <location>
        <begin position="61"/>
        <end position="74"/>
    </location>
</feature>
<evidence type="ECO:0000313" key="12">
    <source>
        <dbReference type="Proteomes" id="UP000001646"/>
    </source>
</evidence>
<evidence type="ECO:0000256" key="5">
    <source>
        <dbReference type="ARBA" id="ARBA00034460"/>
    </source>
</evidence>
<evidence type="ECO:0000313" key="11">
    <source>
        <dbReference type="Ensembl" id="ENSACAP00000018029.2"/>
    </source>
</evidence>
<reference evidence="11" key="3">
    <citation type="submission" date="2025-09" db="UniProtKB">
        <authorList>
            <consortium name="Ensembl"/>
        </authorList>
    </citation>
    <scope>IDENTIFICATION</scope>
</reference>
<evidence type="ECO:0000256" key="3">
    <source>
        <dbReference type="ARBA" id="ARBA00022771"/>
    </source>
</evidence>
<dbReference type="InterPro" id="IPR050143">
    <property type="entry name" value="TRIM/RBCC"/>
</dbReference>
<name>G1KUV1_ANOCA</name>
<dbReference type="GO" id="GO:0008270">
    <property type="term" value="F:zinc ion binding"/>
    <property type="evidence" value="ECO:0007669"/>
    <property type="project" value="UniProtKB-KW"/>
</dbReference>
<reference evidence="11 12" key="1">
    <citation type="submission" date="2009-12" db="EMBL/GenBank/DDBJ databases">
        <title>The Genome Sequence of Anolis carolinensis (Green Anole Lizard).</title>
        <authorList>
            <consortium name="The Genome Sequencing Platform"/>
            <person name="Di Palma F."/>
            <person name="Alfoldi J."/>
            <person name="Heiman D."/>
            <person name="Young S."/>
            <person name="Grabherr M."/>
            <person name="Johnson J."/>
            <person name="Lander E.S."/>
            <person name="Lindblad-Toh K."/>
        </authorList>
    </citation>
    <scope>NUCLEOTIDE SEQUENCE [LARGE SCALE GENOMIC DNA]</scope>
    <source>
        <strain evidence="11 12">JBL SC #1</strain>
    </source>
</reference>
<feature type="compositionally biased region" description="Basic and acidic residues" evidence="8">
    <location>
        <begin position="469"/>
        <end position="478"/>
    </location>
</feature>
<feature type="region of interest" description="Disordered" evidence="8">
    <location>
        <begin position="55"/>
        <end position="74"/>
    </location>
</feature>
<feature type="domain" description="B box-type" evidence="9">
    <location>
        <begin position="78"/>
        <end position="122"/>
    </location>
</feature>
<dbReference type="InterPro" id="IPR003877">
    <property type="entry name" value="SPRY_dom"/>
</dbReference>
<feature type="region of interest" description="Disordered" evidence="8">
    <location>
        <begin position="456"/>
        <end position="478"/>
    </location>
</feature>
<reference evidence="11" key="2">
    <citation type="submission" date="2025-08" db="UniProtKB">
        <authorList>
            <consortium name="Ensembl"/>
        </authorList>
    </citation>
    <scope>IDENTIFICATION</scope>
</reference>
<feature type="domain" description="B30.2/SPRY" evidence="10">
    <location>
        <begin position="265"/>
        <end position="468"/>
    </location>
</feature>
<keyword evidence="4" id="KW-0862">Zinc</keyword>
<dbReference type="Proteomes" id="UP000001646">
    <property type="component" value="Chromosome 2"/>
</dbReference>
<protein>
    <recommendedName>
        <fullName evidence="13">Tripartite motif containing 39</fullName>
    </recommendedName>
</protein>
<proteinExistence type="inferred from homology"/>
<evidence type="ECO:0000259" key="10">
    <source>
        <dbReference type="PROSITE" id="PS50188"/>
    </source>
</evidence>
<accession>G1KUV1</accession>
<dbReference type="GeneTree" id="ENSGT00940000154126"/>
<dbReference type="PRINTS" id="PR01407">
    <property type="entry name" value="BUTYPHLNCDUF"/>
</dbReference>
<dbReference type="Pfam" id="PF00643">
    <property type="entry name" value="zf-B_box"/>
    <property type="match status" value="1"/>
</dbReference>
<evidence type="ECO:0000256" key="7">
    <source>
        <dbReference type="SAM" id="Coils"/>
    </source>
</evidence>
<evidence type="ECO:0000256" key="6">
    <source>
        <dbReference type="PROSITE-ProRule" id="PRU00024"/>
    </source>
</evidence>
<dbReference type="Gene3D" id="3.30.160.60">
    <property type="entry name" value="Classic Zinc Finger"/>
    <property type="match status" value="1"/>
</dbReference>
<dbReference type="GO" id="GO:0010468">
    <property type="term" value="P:regulation of gene expression"/>
    <property type="evidence" value="ECO:0000318"/>
    <property type="project" value="GO_Central"/>
</dbReference>
<dbReference type="InterPro" id="IPR043136">
    <property type="entry name" value="B30.2/SPRY_sf"/>
</dbReference>
<dbReference type="eggNOG" id="KOG2177">
    <property type="taxonomic scope" value="Eukaryota"/>
</dbReference>
<evidence type="ECO:0008006" key="13">
    <source>
        <dbReference type="Google" id="ProtNLM"/>
    </source>
</evidence>
<gene>
    <name evidence="11" type="primary">LOC103278005</name>
</gene>
<dbReference type="Ensembl" id="ENSACAT00000028067.3">
    <property type="protein sequence ID" value="ENSACAP00000018029.2"/>
    <property type="gene ID" value="ENSACAG00000025926.3"/>
</dbReference>
<dbReference type="InterPro" id="IPR006574">
    <property type="entry name" value="PRY"/>
</dbReference>
<evidence type="ECO:0000256" key="4">
    <source>
        <dbReference type="ARBA" id="ARBA00022833"/>
    </source>
</evidence>
<evidence type="ECO:0000256" key="8">
    <source>
        <dbReference type="SAM" id="MobiDB-lite"/>
    </source>
</evidence>
<dbReference type="SMART" id="SM00336">
    <property type="entry name" value="BBOX"/>
    <property type="match status" value="1"/>
</dbReference>
<dbReference type="SMART" id="SM00589">
    <property type="entry name" value="PRY"/>
    <property type="match status" value="1"/>
</dbReference>
<dbReference type="InterPro" id="IPR000315">
    <property type="entry name" value="Znf_B-box"/>
</dbReference>
<keyword evidence="3 6" id="KW-0479">Metal-binding</keyword>
<evidence type="ECO:0000259" key="9">
    <source>
        <dbReference type="PROSITE" id="PS50119"/>
    </source>
</evidence>
<dbReference type="InterPro" id="IPR001870">
    <property type="entry name" value="B30.2/SPRY"/>
</dbReference>
<sequence length="478" mass="54828">MAARPASKPSSRSKGRTRPAVCALCQGPYRIPVVFKGQKFCRFCFDHLKNEGAINQPSLEDDSKVKREEVGKEEKDTKEKEVCSQCSEHGENLIWFCVQETMLLCEVCKASGDHAPHTVVPVEDAAQEYKGKLKHAVDLLKQHLEESEKQTYQEGKKTAIWKDAVHSQKERIMSEFYKLHAFLVDEEDKLLKELKEEKRQTLKKLHKNLEQLSVQRSSLKQLVAEVKRKNQQPDTELVKDVENILSRTRNVTRVETETVSVELKNVYNIPCIDVIELLTKFKVDITLDLATAHPSLVISENKKSVKHGGRQQPELLAKENNAERFDTYFIVLGSERFTSGRHYWEVEVGESTEWDLGVCRETVTRKGQVSIMSPLSGFWRLWLRNRDQYKAVISRPTLLPMKVKPTRVGIFLDYSEGEVSFYNVTDKTHIYTYVGTFYTPLRPFFSPSHYQKGEKAHPLAICPGPRNDTTGRKANLEA</sequence>
<dbReference type="RefSeq" id="XP_062825686.1">
    <property type="nucleotide sequence ID" value="XM_062969616.1"/>
</dbReference>
<dbReference type="PROSITE" id="PS50188">
    <property type="entry name" value="B302_SPRY"/>
    <property type="match status" value="1"/>
</dbReference>
<comment type="function">
    <text evidence="5">Neurotoxin that produces dose-dependent hypolocomotion and hyperalgesia in mice. May directly act on the central nervous system, as it is 6500-fold more potent when administered intracerebroventricularly than intraperitoneal.</text>
</comment>
<dbReference type="GeneID" id="103278005"/>
<dbReference type="Pfam" id="PF00622">
    <property type="entry name" value="SPRY"/>
    <property type="match status" value="1"/>
</dbReference>
<dbReference type="InParanoid" id="G1KUV1"/>
<dbReference type="PANTHER" id="PTHR24103">
    <property type="entry name" value="E3 UBIQUITIN-PROTEIN LIGASE TRIM"/>
    <property type="match status" value="1"/>
</dbReference>
<comment type="similarity">
    <text evidence="1">Belongs to the ohanin/vespryn family.</text>
</comment>
<keyword evidence="7" id="KW-0175">Coiled coil</keyword>
<keyword evidence="12" id="KW-1185">Reference proteome</keyword>
<dbReference type="AlphaFoldDB" id="G1KUV1"/>
<dbReference type="InterPro" id="IPR003879">
    <property type="entry name" value="Butyrophylin_SPRY"/>
</dbReference>
<dbReference type="Gene3D" id="2.60.120.920">
    <property type="match status" value="1"/>
</dbReference>
<keyword evidence="2" id="KW-0528">Neurotoxin</keyword>
<keyword evidence="2" id="KW-0800">Toxin</keyword>
<dbReference type="HOGENOM" id="CLU_013137_0_3_1"/>
<dbReference type="FunFam" id="2.60.120.920:FF:000004">
    <property type="entry name" value="Butyrophilin subfamily 1 member A1"/>
    <property type="match status" value="1"/>
</dbReference>
<dbReference type="GO" id="GO:0061630">
    <property type="term" value="F:ubiquitin protein ligase activity"/>
    <property type="evidence" value="ECO:0000318"/>
    <property type="project" value="GO_Central"/>
</dbReference>
<dbReference type="PROSITE" id="PS50119">
    <property type="entry name" value="ZF_BBOX"/>
    <property type="match status" value="1"/>
</dbReference>
<dbReference type="GO" id="GO:0005737">
    <property type="term" value="C:cytoplasm"/>
    <property type="evidence" value="ECO:0000318"/>
    <property type="project" value="GO_Central"/>
</dbReference>
<organism evidence="11 12">
    <name type="scientific">Anolis carolinensis</name>
    <name type="common">Green anole</name>
    <name type="synonym">American chameleon</name>
    <dbReference type="NCBI Taxonomy" id="28377"/>
    <lineage>
        <taxon>Eukaryota</taxon>
        <taxon>Metazoa</taxon>
        <taxon>Chordata</taxon>
        <taxon>Craniata</taxon>
        <taxon>Vertebrata</taxon>
        <taxon>Euteleostomi</taxon>
        <taxon>Lepidosauria</taxon>
        <taxon>Squamata</taxon>
        <taxon>Bifurcata</taxon>
        <taxon>Unidentata</taxon>
        <taxon>Episquamata</taxon>
        <taxon>Toxicofera</taxon>
        <taxon>Iguania</taxon>
        <taxon>Dactyloidae</taxon>
        <taxon>Anolis</taxon>
    </lineage>
</organism>
<evidence type="ECO:0000256" key="2">
    <source>
        <dbReference type="ARBA" id="ARBA00022699"/>
    </source>
</evidence>
<dbReference type="Pfam" id="PF13765">
    <property type="entry name" value="PRY"/>
    <property type="match status" value="1"/>
</dbReference>
<keyword evidence="3 6" id="KW-0863">Zinc-finger</keyword>